<dbReference type="GO" id="GO:0008237">
    <property type="term" value="F:metallopeptidase activity"/>
    <property type="evidence" value="ECO:0007669"/>
    <property type="project" value="UniProtKB-KW"/>
</dbReference>
<dbReference type="PANTHER" id="PTHR30624">
    <property type="entry name" value="UNCHARACTERIZED PROTEIN TLDD AND PMBA"/>
    <property type="match status" value="1"/>
</dbReference>
<dbReference type="SUPFAM" id="SSF111283">
    <property type="entry name" value="Putative modulator of DNA gyrase, PmbA/TldD"/>
    <property type="match status" value="1"/>
</dbReference>
<evidence type="ECO:0000256" key="1">
    <source>
        <dbReference type="ARBA" id="ARBA00005836"/>
    </source>
</evidence>
<dbReference type="InterPro" id="IPR045569">
    <property type="entry name" value="Metalloprtase-TldD/E_C"/>
</dbReference>
<keyword evidence="2" id="KW-0645">Protease</keyword>
<feature type="domain" description="Metalloprotease TldD/E N-terminal" evidence="5">
    <location>
        <begin position="16"/>
        <end position="66"/>
    </location>
</feature>
<protein>
    <submittedName>
        <fullName evidence="8">Metalloprotease TldD</fullName>
        <ecNumber evidence="8">3.4.-.-</ecNumber>
    </submittedName>
</protein>
<dbReference type="InterPro" id="IPR035068">
    <property type="entry name" value="TldD/PmbA_N"/>
</dbReference>
<dbReference type="Pfam" id="PF19290">
    <property type="entry name" value="PmbA_TldD_2nd"/>
    <property type="match status" value="1"/>
</dbReference>
<accession>A0AAE4MJ26</accession>
<dbReference type="InterPro" id="IPR025502">
    <property type="entry name" value="TldD"/>
</dbReference>
<dbReference type="PIRSF" id="PIRSF004919">
    <property type="entry name" value="TldD"/>
    <property type="match status" value="1"/>
</dbReference>
<dbReference type="PANTHER" id="PTHR30624:SF0">
    <property type="entry name" value="METALLOPROTEASE SLR0863"/>
    <property type="match status" value="1"/>
</dbReference>
<dbReference type="InterPro" id="IPR051463">
    <property type="entry name" value="Peptidase_U62_metallo"/>
</dbReference>
<evidence type="ECO:0000313" key="8">
    <source>
        <dbReference type="EMBL" id="MDV0446552.1"/>
    </source>
</evidence>
<evidence type="ECO:0000313" key="9">
    <source>
        <dbReference type="Proteomes" id="UP001271789"/>
    </source>
</evidence>
<dbReference type="GO" id="GO:0006508">
    <property type="term" value="P:proteolysis"/>
    <property type="evidence" value="ECO:0007669"/>
    <property type="project" value="UniProtKB-KW"/>
</dbReference>
<comment type="similarity">
    <text evidence="1">Belongs to the peptidase U62 family.</text>
</comment>
<evidence type="ECO:0000259" key="7">
    <source>
        <dbReference type="Pfam" id="PF19290"/>
    </source>
</evidence>
<keyword evidence="3 8" id="KW-0378">Hydrolase</keyword>
<comment type="caution">
    <text evidence="8">The sequence shown here is derived from an EMBL/GenBank/DDBJ whole genome shotgun (WGS) entry which is preliminary data.</text>
</comment>
<name>A0AAE4MJ26_9EURY</name>
<keyword evidence="9" id="KW-1185">Reference proteome</keyword>
<proteinExistence type="inferred from homology"/>
<dbReference type="EC" id="3.4.-.-" evidence="8"/>
<dbReference type="GO" id="GO:0005829">
    <property type="term" value="C:cytosol"/>
    <property type="evidence" value="ECO:0007669"/>
    <property type="project" value="TreeGrafter"/>
</dbReference>
<keyword evidence="4 8" id="KW-0482">Metalloprotease</keyword>
<organism evidence="8 9">
    <name type="scientific">Methanolapillus africanus</name>
    <dbReference type="NCBI Taxonomy" id="3028297"/>
    <lineage>
        <taxon>Archaea</taxon>
        <taxon>Methanobacteriati</taxon>
        <taxon>Methanobacteriota</taxon>
        <taxon>Stenosarchaea group</taxon>
        <taxon>Methanomicrobia</taxon>
        <taxon>Methanosarcinales</taxon>
        <taxon>Methanosarcinaceae</taxon>
        <taxon>Methanolapillus</taxon>
    </lineage>
</organism>
<feature type="domain" description="Metalloprotease TldD/E C-terminal" evidence="6">
    <location>
        <begin position="214"/>
        <end position="442"/>
    </location>
</feature>
<sequence length="443" mass="48214">MKNIQFYDSNRIEGRAMVIVLDNGKIENISKNYTKGAGIRALADGSWGYTSVEGDADIQDGIQNAAGLAAGMNQKTPKEKIKLEPISNPVVRNVPAAQINPEDISIEEKVEMLREIEKFAREEGIKNTRVSYSESILKTRYENSEGIEAEYRLVRTGFSVSAVASENGVYQMGRESKFTISGYEIFKKYDPFALAKNAAATAKEMLKAKTPKGGQMPVILDQELAGVFTHEAVGHASEADLVLQNDSVLKDRLGTQVGSPLITVVDDATVHEYGYFPFDSEGVESKRTVLIQDGVMNSYMHSRETAGIFNCCSGNARSQGYSIPVVRMSNTYIENGDTKFEEMLEDVRDGIYLVGSRGGQVNTGEGVFQFNAEKGYMIRNGEIQELVRDVSLSGRVLEILNQVTHVGNDLKLTAGHCGKAGQTVPVSDGAPHLSISKATVGGA</sequence>
<evidence type="ECO:0000256" key="3">
    <source>
        <dbReference type="ARBA" id="ARBA00022801"/>
    </source>
</evidence>
<dbReference type="EMBL" id="JAWDKD010000008">
    <property type="protein sequence ID" value="MDV0446552.1"/>
    <property type="molecule type" value="Genomic_DNA"/>
</dbReference>
<reference evidence="8" key="1">
    <citation type="submission" date="2023-06" db="EMBL/GenBank/DDBJ databases">
        <title>Genome sequence of Methanosarcinaceae archaeon Ag5.</title>
        <authorList>
            <person name="Protasov E."/>
            <person name="Platt K."/>
            <person name="Poehlein A."/>
            <person name="Daniel R."/>
            <person name="Brune A."/>
        </authorList>
    </citation>
    <scope>NUCLEOTIDE SEQUENCE</scope>
    <source>
        <strain evidence="8">Ag5</strain>
    </source>
</reference>
<evidence type="ECO:0000259" key="5">
    <source>
        <dbReference type="Pfam" id="PF01523"/>
    </source>
</evidence>
<feature type="domain" description="Metalloprotease TldD/E central" evidence="7">
    <location>
        <begin position="100"/>
        <end position="206"/>
    </location>
</feature>
<evidence type="ECO:0000256" key="2">
    <source>
        <dbReference type="ARBA" id="ARBA00022670"/>
    </source>
</evidence>
<dbReference type="InterPro" id="IPR045570">
    <property type="entry name" value="Metalloprtase-TldD/E_cen_dom"/>
</dbReference>
<dbReference type="Proteomes" id="UP001271789">
    <property type="component" value="Unassembled WGS sequence"/>
</dbReference>
<gene>
    <name evidence="8" type="primary">tldD</name>
    <name evidence="8" type="ORF">MsAg5_03970</name>
</gene>
<dbReference type="InterPro" id="IPR002510">
    <property type="entry name" value="Metalloprtase-TldD/E_N"/>
</dbReference>
<dbReference type="Pfam" id="PF01523">
    <property type="entry name" value="PmbA_TldD_1st"/>
    <property type="match status" value="1"/>
</dbReference>
<dbReference type="AlphaFoldDB" id="A0AAE4MJ26"/>
<dbReference type="RefSeq" id="WP_338098947.1">
    <property type="nucleotide sequence ID" value="NZ_JAWDKD010000008.1"/>
</dbReference>
<evidence type="ECO:0000256" key="4">
    <source>
        <dbReference type="ARBA" id="ARBA00023049"/>
    </source>
</evidence>
<evidence type="ECO:0000259" key="6">
    <source>
        <dbReference type="Pfam" id="PF19289"/>
    </source>
</evidence>
<dbReference type="Gene3D" id="3.30.2290.10">
    <property type="entry name" value="PmbA/TldD superfamily"/>
    <property type="match status" value="1"/>
</dbReference>
<dbReference type="Pfam" id="PF19289">
    <property type="entry name" value="PmbA_TldD_3rd"/>
    <property type="match status" value="1"/>
</dbReference>
<dbReference type="InterPro" id="IPR036059">
    <property type="entry name" value="TldD/PmbA_sf"/>
</dbReference>